<feature type="domain" description="Glycosyl transferase family 1" evidence="2">
    <location>
        <begin position="168"/>
        <end position="326"/>
    </location>
</feature>
<dbReference type="EMBL" id="JABKKJ010000009">
    <property type="protein sequence ID" value="NPE25233.1"/>
    <property type="molecule type" value="Genomic_DNA"/>
</dbReference>
<accession>A0ABX2B436</accession>
<dbReference type="PANTHER" id="PTHR46401">
    <property type="entry name" value="GLYCOSYLTRANSFERASE WBBK-RELATED"/>
    <property type="match status" value="1"/>
</dbReference>
<dbReference type="CDD" id="cd03809">
    <property type="entry name" value="GT4_MtfB-like"/>
    <property type="match status" value="1"/>
</dbReference>
<dbReference type="InterPro" id="IPR028098">
    <property type="entry name" value="Glyco_trans_4-like_N"/>
</dbReference>
<evidence type="ECO:0000313" key="5">
    <source>
        <dbReference type="Proteomes" id="UP000820977"/>
    </source>
</evidence>
<evidence type="ECO:0000256" key="1">
    <source>
        <dbReference type="ARBA" id="ARBA00022679"/>
    </source>
</evidence>
<reference evidence="4 5" key="1">
    <citation type="submission" date="2020-05" db="EMBL/GenBank/DDBJ databases">
        <title>Distinct polysaccharide utilization as determinants for interspecies competition between intestinal Prevotella spp.</title>
        <authorList>
            <person name="Galvez E.J.C."/>
            <person name="Iljazovic A."/>
            <person name="Strowig T."/>
        </authorList>
    </citation>
    <scope>NUCLEOTIDE SEQUENCE [LARGE SCALE GENOMIC DNA]</scope>
    <source>
        <strain evidence="4 5">PCHR</strain>
    </source>
</reference>
<name>A0ABX2B436_9BACT</name>
<keyword evidence="1" id="KW-0808">Transferase</keyword>
<sequence length="353" mass="40664">MDMYEKNIESVLFVPGQVKSGIYHDINKNIKIVTPDKWISRNSLLREIWRCFFSWHSVRCENIDIYHGLSNELPFLINHSKCKTIVTIHDLIFIRHPETYSWLSRMILNVKTYYACNISDHIIAVSDTTKRDIINFYGIDEKKISVVYQSISDVFRKSIQESEITRCRKKFNLPEKYILCVGTIQTRKNQKTIVKALTFIPKKIHVVLVGKRTEYQNEIVSMAKSYRISNRLHIINDLPNEYLPAIYRAAIVFVLPSIFEGFGIPVTEALASGTPVIAAKGSCLEEAGGPNSIYIEPNDAKGMADAIHQICNDKIKRDTMVRKGKQYSMRFTDKTLAGELCRVYNNIINHKHQ</sequence>
<dbReference type="Proteomes" id="UP000820977">
    <property type="component" value="Unassembled WGS sequence"/>
</dbReference>
<evidence type="ECO:0000259" key="3">
    <source>
        <dbReference type="Pfam" id="PF13439"/>
    </source>
</evidence>
<evidence type="ECO:0000313" key="4">
    <source>
        <dbReference type="EMBL" id="NPE25233.1"/>
    </source>
</evidence>
<feature type="domain" description="Glycosyltransferase subfamily 4-like N-terminal" evidence="3">
    <location>
        <begin position="11"/>
        <end position="150"/>
    </location>
</feature>
<keyword evidence="5" id="KW-1185">Reference proteome</keyword>
<evidence type="ECO:0000259" key="2">
    <source>
        <dbReference type="Pfam" id="PF00534"/>
    </source>
</evidence>
<dbReference type="Pfam" id="PF00534">
    <property type="entry name" value="Glycos_transf_1"/>
    <property type="match status" value="1"/>
</dbReference>
<proteinExistence type="predicted"/>
<protein>
    <submittedName>
        <fullName evidence="4">Glycosyltransferase family 4 protein</fullName>
    </submittedName>
</protein>
<comment type="caution">
    <text evidence="4">The sequence shown here is derived from an EMBL/GenBank/DDBJ whole genome shotgun (WGS) entry which is preliminary data.</text>
</comment>
<dbReference type="Gene3D" id="3.40.50.2000">
    <property type="entry name" value="Glycogen Phosphorylase B"/>
    <property type="match status" value="2"/>
</dbReference>
<dbReference type="Pfam" id="PF13439">
    <property type="entry name" value="Glyco_transf_4"/>
    <property type="match status" value="1"/>
</dbReference>
<gene>
    <name evidence="4" type="ORF">HPS54_06850</name>
</gene>
<dbReference type="SUPFAM" id="SSF53756">
    <property type="entry name" value="UDP-Glycosyltransferase/glycogen phosphorylase"/>
    <property type="match status" value="1"/>
</dbReference>
<organism evidence="4 5">
    <name type="scientific">Xylanibacter caecicola</name>
    <dbReference type="NCBI Taxonomy" id="2736294"/>
    <lineage>
        <taxon>Bacteria</taxon>
        <taxon>Pseudomonadati</taxon>
        <taxon>Bacteroidota</taxon>
        <taxon>Bacteroidia</taxon>
        <taxon>Bacteroidales</taxon>
        <taxon>Prevotellaceae</taxon>
        <taxon>Xylanibacter</taxon>
    </lineage>
</organism>
<dbReference type="PANTHER" id="PTHR46401:SF2">
    <property type="entry name" value="GLYCOSYLTRANSFERASE WBBK-RELATED"/>
    <property type="match status" value="1"/>
</dbReference>
<dbReference type="InterPro" id="IPR001296">
    <property type="entry name" value="Glyco_trans_1"/>
</dbReference>